<dbReference type="AlphaFoldDB" id="A0A1M5ZZ83"/>
<evidence type="ECO:0000259" key="1">
    <source>
        <dbReference type="Pfam" id="PF05598"/>
    </source>
</evidence>
<sequence length="195" mass="22405">MTLKVGMQDLDKGLSKIVDAAREQPVQVFRYKTPWVWIVSHEVWSRPTSASSLVPDDHPIRTVRYRVDSLFAPHVAALRSVVAERGAAVLLPVELVFRALLLQPMYSVRNEQRLLEQIGYNILFRWFVGLDLHQQSLPKMEFIRALQRLQGHERAIQLVGRIMAELSPSLESDMEFRPDPDLLRAWRARGRSGAI</sequence>
<dbReference type="STRING" id="658167.SAMN04488135_12069"/>
<feature type="domain" description="Transposase InsH N-terminal" evidence="1">
    <location>
        <begin position="51"/>
        <end position="135"/>
    </location>
</feature>
<name>A0A1M5ZZ83_9BURK</name>
<evidence type="ECO:0000313" key="3">
    <source>
        <dbReference type="Proteomes" id="UP000184226"/>
    </source>
</evidence>
<protein>
    <submittedName>
        <fullName evidence="2">Transposase domain</fullName>
    </submittedName>
</protein>
<reference evidence="2 3" key="1">
    <citation type="submission" date="2016-11" db="EMBL/GenBank/DDBJ databases">
        <authorList>
            <person name="Jaros S."/>
            <person name="Januszkiewicz K."/>
            <person name="Wedrychowicz H."/>
        </authorList>
    </citation>
    <scope>NUCLEOTIDE SEQUENCE [LARGE SCALE GENOMIC DNA]</scope>
    <source>
        <strain evidence="2 3">CGMCC 1.10190</strain>
    </source>
</reference>
<dbReference type="EMBL" id="FQXE01000020">
    <property type="protein sequence ID" value="SHI29564.1"/>
    <property type="molecule type" value="Genomic_DNA"/>
</dbReference>
<dbReference type="Proteomes" id="UP000184226">
    <property type="component" value="Unassembled WGS sequence"/>
</dbReference>
<dbReference type="RefSeq" id="WP_073109281.1">
    <property type="nucleotide sequence ID" value="NZ_FQXE01000020.1"/>
</dbReference>
<organism evidence="2 3">
    <name type="scientific">Pollutimonas bauzanensis</name>
    <dbReference type="NCBI Taxonomy" id="658167"/>
    <lineage>
        <taxon>Bacteria</taxon>
        <taxon>Pseudomonadati</taxon>
        <taxon>Pseudomonadota</taxon>
        <taxon>Betaproteobacteria</taxon>
        <taxon>Burkholderiales</taxon>
        <taxon>Alcaligenaceae</taxon>
        <taxon>Pollutimonas</taxon>
    </lineage>
</organism>
<proteinExistence type="predicted"/>
<keyword evidence="3" id="KW-1185">Reference proteome</keyword>
<accession>A0A1M5ZZ83</accession>
<evidence type="ECO:0000313" key="2">
    <source>
        <dbReference type="EMBL" id="SHI29564.1"/>
    </source>
</evidence>
<dbReference type="Pfam" id="PF05598">
    <property type="entry name" value="DUF772"/>
    <property type="match status" value="1"/>
</dbReference>
<dbReference type="InterPro" id="IPR008490">
    <property type="entry name" value="Transposase_InsH_N"/>
</dbReference>
<gene>
    <name evidence="2" type="ORF">SAMN04488135_12069</name>
</gene>